<evidence type="ECO:0000256" key="4">
    <source>
        <dbReference type="ARBA" id="ARBA00022679"/>
    </source>
</evidence>
<dbReference type="SUPFAM" id="SSF53383">
    <property type="entry name" value="PLP-dependent transferases"/>
    <property type="match status" value="1"/>
</dbReference>
<reference evidence="8 9" key="1">
    <citation type="submission" date="2020-07" db="EMBL/GenBank/DDBJ databases">
        <title>Sequencing the genomes of 1000 actinobacteria strains.</title>
        <authorList>
            <person name="Klenk H.-P."/>
        </authorList>
    </citation>
    <scope>NUCLEOTIDE SEQUENCE [LARGE SCALE GENOMIC DNA]</scope>
    <source>
        <strain evidence="8 9">DSM 26341</strain>
    </source>
</reference>
<dbReference type="CDD" id="cd00609">
    <property type="entry name" value="AAT_like"/>
    <property type="match status" value="1"/>
</dbReference>
<comment type="catalytic activity">
    <reaction evidence="6">
        <text>L-histidinol phosphate + 2-oxoglutarate = 3-(imidazol-4-yl)-2-oxopropyl phosphate + L-glutamate</text>
        <dbReference type="Rhea" id="RHEA:23744"/>
        <dbReference type="ChEBI" id="CHEBI:16810"/>
        <dbReference type="ChEBI" id="CHEBI:29985"/>
        <dbReference type="ChEBI" id="CHEBI:57766"/>
        <dbReference type="ChEBI" id="CHEBI:57980"/>
        <dbReference type="EC" id="2.6.1.9"/>
    </reaction>
</comment>
<evidence type="ECO:0000256" key="1">
    <source>
        <dbReference type="ARBA" id="ARBA00001933"/>
    </source>
</evidence>
<organism evidence="8 9">
    <name type="scientific">Spelaeicoccus albus</name>
    <dbReference type="NCBI Taxonomy" id="1280376"/>
    <lineage>
        <taxon>Bacteria</taxon>
        <taxon>Bacillati</taxon>
        <taxon>Actinomycetota</taxon>
        <taxon>Actinomycetes</taxon>
        <taxon>Micrococcales</taxon>
        <taxon>Brevibacteriaceae</taxon>
        <taxon>Spelaeicoccus</taxon>
    </lineage>
</organism>
<dbReference type="InterPro" id="IPR015424">
    <property type="entry name" value="PyrdxlP-dep_Trfase"/>
</dbReference>
<keyword evidence="6" id="KW-0028">Amino-acid biosynthesis</keyword>
<dbReference type="AlphaFoldDB" id="A0A7Z0IHG0"/>
<keyword evidence="9" id="KW-1185">Reference proteome</keyword>
<dbReference type="PANTHER" id="PTHR43643">
    <property type="entry name" value="HISTIDINOL-PHOSPHATE AMINOTRANSFERASE 2"/>
    <property type="match status" value="1"/>
</dbReference>
<dbReference type="InterPro" id="IPR015422">
    <property type="entry name" value="PyrdxlP-dep_Trfase_small"/>
</dbReference>
<evidence type="ECO:0000256" key="3">
    <source>
        <dbReference type="ARBA" id="ARBA00022576"/>
    </source>
</evidence>
<dbReference type="InterPro" id="IPR001917">
    <property type="entry name" value="Aminotrans_II_pyridoxalP_BS"/>
</dbReference>
<comment type="caution">
    <text evidence="8">The sequence shown here is derived from an EMBL/GenBank/DDBJ whole genome shotgun (WGS) entry which is preliminary data.</text>
</comment>
<evidence type="ECO:0000256" key="5">
    <source>
        <dbReference type="ARBA" id="ARBA00022898"/>
    </source>
</evidence>
<name>A0A7Z0IHG0_9MICO</name>
<dbReference type="RefSeq" id="WP_179427563.1">
    <property type="nucleotide sequence ID" value="NZ_JACBZP010000001.1"/>
</dbReference>
<dbReference type="HAMAP" id="MF_01023">
    <property type="entry name" value="HisC_aminotrans_2"/>
    <property type="match status" value="1"/>
</dbReference>
<dbReference type="UniPathway" id="UPA00031">
    <property type="reaction ID" value="UER00012"/>
</dbReference>
<comment type="pathway">
    <text evidence="6">Amino-acid biosynthesis; L-histidine biosynthesis; L-histidine from 5-phospho-alpha-D-ribose 1-diphosphate: step 7/9.</text>
</comment>
<dbReference type="EC" id="2.6.1.9" evidence="6"/>
<comment type="subunit">
    <text evidence="2 6">Homodimer.</text>
</comment>
<keyword evidence="4 6" id="KW-0808">Transferase</keyword>
<dbReference type="InterPro" id="IPR004839">
    <property type="entry name" value="Aminotransferase_I/II_large"/>
</dbReference>
<dbReference type="GO" id="GO:0000105">
    <property type="term" value="P:L-histidine biosynthetic process"/>
    <property type="evidence" value="ECO:0007669"/>
    <property type="project" value="UniProtKB-UniRule"/>
</dbReference>
<keyword evidence="5 6" id="KW-0663">Pyridoxal phosphate</keyword>
<evidence type="ECO:0000256" key="2">
    <source>
        <dbReference type="ARBA" id="ARBA00011738"/>
    </source>
</evidence>
<feature type="modified residue" description="N6-(pyridoxal phosphate)lysine" evidence="6">
    <location>
        <position position="223"/>
    </location>
</feature>
<evidence type="ECO:0000313" key="8">
    <source>
        <dbReference type="EMBL" id="NYI67537.1"/>
    </source>
</evidence>
<proteinExistence type="inferred from homology"/>
<dbReference type="PROSITE" id="PS00599">
    <property type="entry name" value="AA_TRANSFER_CLASS_2"/>
    <property type="match status" value="1"/>
</dbReference>
<dbReference type="InterPro" id="IPR024892">
    <property type="entry name" value="ArAT"/>
</dbReference>
<accession>A0A7Z0IHG0</accession>
<keyword evidence="3 6" id="KW-0032">Aminotransferase</keyword>
<evidence type="ECO:0000313" key="9">
    <source>
        <dbReference type="Proteomes" id="UP000539111"/>
    </source>
</evidence>
<dbReference type="GO" id="GO:0004400">
    <property type="term" value="F:histidinol-phosphate transaminase activity"/>
    <property type="evidence" value="ECO:0007669"/>
    <property type="project" value="UniProtKB-UniRule"/>
</dbReference>
<dbReference type="NCBIfam" id="NF002878">
    <property type="entry name" value="PRK03321.1"/>
    <property type="match status" value="1"/>
</dbReference>
<dbReference type="PANTHER" id="PTHR43643:SF3">
    <property type="entry name" value="HISTIDINOL-PHOSPHATE AMINOTRANSFERASE"/>
    <property type="match status" value="1"/>
</dbReference>
<comment type="similarity">
    <text evidence="6">Belongs to the class-II pyridoxal-phosphate-dependent aminotransferase family. Histidinol-phosphate aminotransferase subfamily.</text>
</comment>
<sequence length="361" mass="38235">MSVRIRADLEGIPGYVPGRTIPGAIKLASNESGVGPLPSVAKALESAGELINRYPDNNATSLTGKLAAKFGVDPRNVVVGCGSVMLCQELIQAVCTAEQRVAFGWRSFEAYPLLARTIGAEPVMVPNTASHALDLRSLAEAINADAESVGLVFVCTPNNPTGTTLGADEIEEFVAAVPSHVTVVLDEAYREFAVDGSPDGTRFLTDAHGNPRDNVVVLRTFSKAYGLAGLRVGYAIGHPRLLDAVRAVHVPFTVNSLALAAAEASLDAEAELAERVADVVAERGRVIDELRAAGIEVVDSQANFVWLPLGDDTPRFDEFMTERKVIVRAFAADGARVTISTPADNDAFLSAAREWAAAERA</sequence>
<keyword evidence="6" id="KW-0368">Histidine biosynthesis</keyword>
<dbReference type="InterPro" id="IPR005861">
    <property type="entry name" value="HisP_aminotrans"/>
</dbReference>
<dbReference type="EMBL" id="JACBZP010000001">
    <property type="protein sequence ID" value="NYI67537.1"/>
    <property type="molecule type" value="Genomic_DNA"/>
</dbReference>
<dbReference type="Gene3D" id="3.40.640.10">
    <property type="entry name" value="Type I PLP-dependent aspartate aminotransferase-like (Major domain)"/>
    <property type="match status" value="1"/>
</dbReference>
<evidence type="ECO:0000256" key="6">
    <source>
        <dbReference type="HAMAP-Rule" id="MF_01023"/>
    </source>
</evidence>
<dbReference type="InterPro" id="IPR050106">
    <property type="entry name" value="HistidinolP_aminotransfase"/>
</dbReference>
<dbReference type="GO" id="GO:0030170">
    <property type="term" value="F:pyridoxal phosphate binding"/>
    <property type="evidence" value="ECO:0007669"/>
    <property type="project" value="InterPro"/>
</dbReference>
<dbReference type="Proteomes" id="UP000539111">
    <property type="component" value="Unassembled WGS sequence"/>
</dbReference>
<protein>
    <recommendedName>
        <fullName evidence="6">Histidinol-phosphate aminotransferase</fullName>
        <ecNumber evidence="6">2.6.1.9</ecNumber>
    </recommendedName>
    <alternativeName>
        <fullName evidence="6">Imidazole acetol-phosphate transaminase</fullName>
    </alternativeName>
</protein>
<dbReference type="Gene3D" id="3.90.1150.10">
    <property type="entry name" value="Aspartate Aminotransferase, domain 1"/>
    <property type="match status" value="1"/>
</dbReference>
<evidence type="ECO:0000259" key="7">
    <source>
        <dbReference type="Pfam" id="PF00155"/>
    </source>
</evidence>
<comment type="cofactor">
    <cofactor evidence="1 6">
        <name>pyridoxal 5'-phosphate</name>
        <dbReference type="ChEBI" id="CHEBI:597326"/>
    </cofactor>
</comment>
<feature type="domain" description="Aminotransferase class I/classII large" evidence="7">
    <location>
        <begin position="25"/>
        <end position="349"/>
    </location>
</feature>
<dbReference type="Pfam" id="PF00155">
    <property type="entry name" value="Aminotran_1_2"/>
    <property type="match status" value="1"/>
</dbReference>
<dbReference type="InterPro" id="IPR015421">
    <property type="entry name" value="PyrdxlP-dep_Trfase_major"/>
</dbReference>
<gene>
    <name evidence="6" type="primary">hisC</name>
    <name evidence="8" type="ORF">BJY26_001843</name>
</gene>